<keyword evidence="2" id="KW-1185">Reference proteome</keyword>
<reference evidence="1 2" key="1">
    <citation type="submission" date="2015-05" db="EMBL/GenBank/DDBJ databases">
        <title>Distinctive expansion of gene families associated with plant cell wall degradation and secondary metabolism in the genomes of grapevine trunk pathogens.</title>
        <authorList>
            <person name="Lawrence D.P."/>
            <person name="Travadon R."/>
            <person name="Rolshausen P.E."/>
            <person name="Baumgartner K."/>
        </authorList>
    </citation>
    <scope>NUCLEOTIDE SEQUENCE [LARGE SCALE GENOMIC DNA]</scope>
    <source>
        <strain evidence="1">UCRPC4</strain>
    </source>
</reference>
<organism evidence="1 2">
    <name type="scientific">Phaeomoniella chlamydospora</name>
    <name type="common">Phaeoacremonium chlamydosporum</name>
    <dbReference type="NCBI Taxonomy" id="158046"/>
    <lineage>
        <taxon>Eukaryota</taxon>
        <taxon>Fungi</taxon>
        <taxon>Dikarya</taxon>
        <taxon>Ascomycota</taxon>
        <taxon>Pezizomycotina</taxon>
        <taxon>Eurotiomycetes</taxon>
        <taxon>Chaetothyriomycetidae</taxon>
        <taxon>Phaeomoniellales</taxon>
        <taxon>Phaeomoniellaceae</taxon>
        <taxon>Phaeomoniella</taxon>
    </lineage>
</organism>
<dbReference type="AlphaFoldDB" id="A0A0G2HDW2"/>
<proteinExistence type="predicted"/>
<accession>A0A0G2HDW2</accession>
<dbReference type="Proteomes" id="UP000053317">
    <property type="component" value="Unassembled WGS sequence"/>
</dbReference>
<reference evidence="1 2" key="2">
    <citation type="submission" date="2015-05" db="EMBL/GenBank/DDBJ databases">
        <authorList>
            <person name="Morales-Cruz A."/>
            <person name="Amrine K.C."/>
            <person name="Cantu D."/>
        </authorList>
    </citation>
    <scope>NUCLEOTIDE SEQUENCE [LARGE SCALE GENOMIC DNA]</scope>
    <source>
        <strain evidence="1">UCRPC4</strain>
    </source>
</reference>
<name>A0A0G2HDW2_PHACM</name>
<dbReference type="EMBL" id="LCWF01000034">
    <property type="protein sequence ID" value="KKY26705.1"/>
    <property type="molecule type" value="Genomic_DNA"/>
</dbReference>
<comment type="caution">
    <text evidence="1">The sequence shown here is derived from an EMBL/GenBank/DDBJ whole genome shotgun (WGS) entry which is preliminary data.</text>
</comment>
<evidence type="ECO:0000313" key="1">
    <source>
        <dbReference type="EMBL" id="KKY26705.1"/>
    </source>
</evidence>
<sequence length="222" mass="25694">MVIETFSGLTHFDEVSEDLSGSEIGPELVDHDLFSEQLRLIGQLSNIERQKTMSPISCTKRLDVQHFYKSLTDASERSRRLGEGFIPIHLAESFDSLVEAFHRAGLIYAYQVLVTEEDAEAFIYDLHEELFRVLQSIDGDDFAQNLAWPLFIAGTECRNDEEKQKWIEDKIKETNASMGFNNGHPVVLFLRTFWASLDNKRGQCWIRFARDYRKDGSHFFVF</sequence>
<dbReference type="Pfam" id="PF11951">
    <property type="entry name" value="Fungal_trans_2"/>
    <property type="match status" value="1"/>
</dbReference>
<protein>
    <submittedName>
        <fullName evidence="1">Uncharacterized protein</fullName>
    </submittedName>
</protein>
<dbReference type="OrthoDB" id="3251668at2759"/>
<evidence type="ECO:0000313" key="2">
    <source>
        <dbReference type="Proteomes" id="UP000053317"/>
    </source>
</evidence>
<dbReference type="InterPro" id="IPR021858">
    <property type="entry name" value="Fun_TF"/>
</dbReference>
<gene>
    <name evidence="1" type="ORF">UCRPC4_g01395</name>
</gene>